<dbReference type="RefSeq" id="WP_094251320.1">
    <property type="nucleotide sequence ID" value="NZ_JBHLXL010000001.1"/>
</dbReference>
<dbReference type="PANTHER" id="PTHR34822:SF1">
    <property type="entry name" value="GRPB FAMILY PROTEIN"/>
    <property type="match status" value="1"/>
</dbReference>
<evidence type="ECO:0000313" key="1">
    <source>
        <dbReference type="EMBL" id="OYD59359.1"/>
    </source>
</evidence>
<dbReference type="PANTHER" id="PTHR34822">
    <property type="entry name" value="GRPB DOMAIN PROTEIN (AFU_ORTHOLOGUE AFUA_1G01530)"/>
    <property type="match status" value="1"/>
</dbReference>
<dbReference type="OrthoDB" id="9799092at2"/>
<dbReference type="SUPFAM" id="SSF81301">
    <property type="entry name" value="Nucleotidyltransferase"/>
    <property type="match status" value="1"/>
</dbReference>
<dbReference type="Proteomes" id="UP000215059">
    <property type="component" value="Unassembled WGS sequence"/>
</dbReference>
<organism evidence="1 2">
    <name type="scientific">Fictibacillus aquaticus</name>
    <dbReference type="NCBI Taxonomy" id="2021314"/>
    <lineage>
        <taxon>Bacteria</taxon>
        <taxon>Bacillati</taxon>
        <taxon>Bacillota</taxon>
        <taxon>Bacilli</taxon>
        <taxon>Bacillales</taxon>
        <taxon>Fictibacillaceae</taxon>
        <taxon>Fictibacillus</taxon>
    </lineage>
</organism>
<accession>A0A235FDP0</accession>
<reference evidence="1 2" key="1">
    <citation type="submission" date="2017-07" db="EMBL/GenBank/DDBJ databases">
        <title>Fictibacillus sp. nov. GDSW-R2A3 Genome sequencing and assembly.</title>
        <authorList>
            <person name="Mayilraj S."/>
        </authorList>
    </citation>
    <scope>NUCLEOTIDE SEQUENCE [LARGE SCALE GENOMIC DNA]</scope>
    <source>
        <strain evidence="1 2">GDSW-R2A3</strain>
    </source>
</reference>
<name>A0A235FDP0_9BACL</name>
<sequence>MRKVEVLPFSKDWKKRFEEEAQQLRNVFGDLIIAIHHIGSTSIPGLAAKPVIDILPVVNDIEAVDRYNEQMVQMGYEPRGEYGISGRRYFPKGGNERTHHVHAYEDGSPEIERHLAFRDYLSTHETEREQYSTLKLELAKQFPHDIESYIKGKHELAQSIDTRASEWYKKQQAR</sequence>
<evidence type="ECO:0008006" key="3">
    <source>
        <dbReference type="Google" id="ProtNLM"/>
    </source>
</evidence>
<dbReference type="AlphaFoldDB" id="A0A235FDP0"/>
<dbReference type="InterPro" id="IPR007344">
    <property type="entry name" value="GrpB/CoaE"/>
</dbReference>
<evidence type="ECO:0000313" key="2">
    <source>
        <dbReference type="Proteomes" id="UP000215059"/>
    </source>
</evidence>
<keyword evidence="2" id="KW-1185">Reference proteome</keyword>
<proteinExistence type="predicted"/>
<protein>
    <recommendedName>
        <fullName evidence="3">GrpB family protein</fullName>
    </recommendedName>
</protein>
<comment type="caution">
    <text evidence="1">The sequence shown here is derived from an EMBL/GenBank/DDBJ whole genome shotgun (WGS) entry which is preliminary data.</text>
</comment>
<gene>
    <name evidence="1" type="ORF">CGZ90_05575</name>
</gene>
<dbReference type="EMBL" id="NOII01000001">
    <property type="protein sequence ID" value="OYD59359.1"/>
    <property type="molecule type" value="Genomic_DNA"/>
</dbReference>
<dbReference type="Gene3D" id="3.30.460.10">
    <property type="entry name" value="Beta Polymerase, domain 2"/>
    <property type="match status" value="1"/>
</dbReference>
<dbReference type="Pfam" id="PF04229">
    <property type="entry name" value="GrpB"/>
    <property type="match status" value="1"/>
</dbReference>
<dbReference type="InterPro" id="IPR043519">
    <property type="entry name" value="NT_sf"/>
</dbReference>